<feature type="region of interest" description="Disordered" evidence="1">
    <location>
        <begin position="248"/>
        <end position="300"/>
    </location>
</feature>
<comment type="caution">
    <text evidence="3">The sequence shown here is derived from an EMBL/GenBank/DDBJ whole genome shotgun (WGS) entry which is preliminary data.</text>
</comment>
<evidence type="ECO:0000256" key="1">
    <source>
        <dbReference type="SAM" id="MobiDB-lite"/>
    </source>
</evidence>
<evidence type="ECO:0000313" key="3">
    <source>
        <dbReference type="EMBL" id="MBB6095439.1"/>
    </source>
</evidence>
<dbReference type="CDD" id="cd02440">
    <property type="entry name" value="AdoMet_MTases"/>
    <property type="match status" value="1"/>
</dbReference>
<dbReference type="PROSITE" id="PS51257">
    <property type="entry name" value="PROKAR_LIPOPROTEIN"/>
    <property type="match status" value="1"/>
</dbReference>
<dbReference type="GO" id="GO:0032259">
    <property type="term" value="P:methylation"/>
    <property type="evidence" value="ECO:0007669"/>
    <property type="project" value="UniProtKB-KW"/>
</dbReference>
<gene>
    <name evidence="3" type="ORF">HNQ60_004329</name>
</gene>
<protein>
    <submittedName>
        <fullName evidence="3">Putative methyltransferase</fullName>
    </submittedName>
</protein>
<feature type="compositionally biased region" description="Basic and acidic residues" evidence="1">
    <location>
        <begin position="270"/>
        <end position="289"/>
    </location>
</feature>
<evidence type="ECO:0000313" key="4">
    <source>
        <dbReference type="Proteomes" id="UP000588068"/>
    </source>
</evidence>
<proteinExistence type="predicted"/>
<feature type="domain" description="Methyltransferase type 11" evidence="2">
    <location>
        <begin position="81"/>
        <end position="195"/>
    </location>
</feature>
<reference evidence="3 4" key="1">
    <citation type="submission" date="2020-08" db="EMBL/GenBank/DDBJ databases">
        <title>Genomic Encyclopedia of Type Strains, Phase IV (KMG-IV): sequencing the most valuable type-strain genomes for metagenomic binning, comparative biology and taxonomic classification.</title>
        <authorList>
            <person name="Goeker M."/>
        </authorList>
    </citation>
    <scope>NUCLEOTIDE SEQUENCE [LARGE SCALE GENOMIC DNA]</scope>
    <source>
        <strain evidence="3 4">DSM 26723</strain>
    </source>
</reference>
<accession>A0A841HT10</accession>
<evidence type="ECO:0000259" key="2">
    <source>
        <dbReference type="Pfam" id="PF08241"/>
    </source>
</evidence>
<keyword evidence="3" id="KW-0808">Transferase</keyword>
<dbReference type="AlphaFoldDB" id="A0A841HT10"/>
<dbReference type="Gene3D" id="3.40.50.150">
    <property type="entry name" value="Vaccinia Virus protein VP39"/>
    <property type="match status" value="1"/>
</dbReference>
<dbReference type="EMBL" id="JACHHZ010000005">
    <property type="protein sequence ID" value="MBB6095439.1"/>
    <property type="molecule type" value="Genomic_DNA"/>
</dbReference>
<keyword evidence="4" id="KW-1185">Reference proteome</keyword>
<name>A0A841HT10_9GAMM</name>
<dbReference type="InterPro" id="IPR013216">
    <property type="entry name" value="Methyltransf_11"/>
</dbReference>
<organism evidence="3 4">
    <name type="scientific">Povalibacter uvarum</name>
    <dbReference type="NCBI Taxonomy" id="732238"/>
    <lineage>
        <taxon>Bacteria</taxon>
        <taxon>Pseudomonadati</taxon>
        <taxon>Pseudomonadota</taxon>
        <taxon>Gammaproteobacteria</taxon>
        <taxon>Steroidobacterales</taxon>
        <taxon>Steroidobacteraceae</taxon>
        <taxon>Povalibacter</taxon>
    </lineage>
</organism>
<dbReference type="InterPro" id="IPR029063">
    <property type="entry name" value="SAM-dependent_MTases_sf"/>
</dbReference>
<feature type="compositionally biased region" description="Low complexity" evidence="1">
    <location>
        <begin position="25"/>
        <end position="46"/>
    </location>
</feature>
<feature type="region of interest" description="Disordered" evidence="1">
    <location>
        <begin position="24"/>
        <end position="60"/>
    </location>
</feature>
<keyword evidence="3" id="KW-0489">Methyltransferase</keyword>
<dbReference type="PIRSF" id="PIRSF031679">
    <property type="entry name" value="Mtase_Alr7345_prd"/>
    <property type="match status" value="1"/>
</dbReference>
<dbReference type="GO" id="GO:0008757">
    <property type="term" value="F:S-adenosylmethionine-dependent methyltransferase activity"/>
    <property type="evidence" value="ECO:0007669"/>
    <property type="project" value="InterPro"/>
</dbReference>
<dbReference type="Proteomes" id="UP000588068">
    <property type="component" value="Unassembled WGS sequence"/>
</dbReference>
<dbReference type="InterPro" id="IPR016980">
    <property type="entry name" value="S-AdoMet-dep_MeTrfase_Alr7345"/>
</dbReference>
<dbReference type="Pfam" id="PF08241">
    <property type="entry name" value="Methyltransf_11"/>
    <property type="match status" value="1"/>
</dbReference>
<sequence>MTAVRIGFLMLLATLAACSKKEESAATAPAESAPPAAAAADPIATAVNSETRSAEDRARDQYRHPQAALEFWGLQPGMIILEVQPGGGWWTEILAPYAHATGGKYYATSADLDNPELSEGARKARSDFEARFAAKPDVYGTVTLVNFGAKSKPLPADTFDFILTARSVHGWMGGGVADKVFSDLYGALKPGGILAVEQHRAKPGNQDPKAASGYVTEAYVVDLARKAGFELVASSEVNANPADTADHPFGVWTLPPSSRTRPYSEGADANDPKFDRTKYDAIGESDRMTLRFQKPTAPTG</sequence>
<dbReference type="SUPFAM" id="SSF53335">
    <property type="entry name" value="S-adenosyl-L-methionine-dependent methyltransferases"/>
    <property type="match status" value="1"/>
</dbReference>